<dbReference type="EMBL" id="LTAZ01000002">
    <property type="protein sequence ID" value="KYH27218.1"/>
    <property type="molecule type" value="Genomic_DNA"/>
</dbReference>
<dbReference type="InterPro" id="IPR058322">
    <property type="entry name" value="DUF8009"/>
</dbReference>
<evidence type="ECO:0000313" key="2">
    <source>
        <dbReference type="EMBL" id="KYH27218.1"/>
    </source>
</evidence>
<evidence type="ECO:0000313" key="3">
    <source>
        <dbReference type="Proteomes" id="UP000075321"/>
    </source>
</evidence>
<dbReference type="OrthoDB" id="199191at2157"/>
<proteinExistence type="predicted"/>
<dbReference type="AlphaFoldDB" id="A0A151AHS6"/>
<organism evidence="2 3">
    <name type="scientific">Halalkalicoccus paucihalophilus</name>
    <dbReference type="NCBI Taxonomy" id="1008153"/>
    <lineage>
        <taxon>Archaea</taxon>
        <taxon>Methanobacteriati</taxon>
        <taxon>Methanobacteriota</taxon>
        <taxon>Stenosarchaea group</taxon>
        <taxon>Halobacteria</taxon>
        <taxon>Halobacteriales</taxon>
        <taxon>Halococcaceae</taxon>
        <taxon>Halalkalicoccus</taxon>
    </lineage>
</organism>
<reference evidence="2 3" key="1">
    <citation type="submission" date="2016-02" db="EMBL/GenBank/DDBJ databases">
        <title>Genome sequence of Halalkalicoccus paucihalophilus DSM 24557.</title>
        <authorList>
            <person name="Poehlein A."/>
            <person name="Daniel R."/>
        </authorList>
    </citation>
    <scope>NUCLEOTIDE SEQUENCE [LARGE SCALE GENOMIC DNA]</scope>
    <source>
        <strain evidence="2 3">DSM 24557</strain>
    </source>
</reference>
<feature type="domain" description="DUF8009" evidence="1">
    <location>
        <begin position="2"/>
        <end position="140"/>
    </location>
</feature>
<protein>
    <recommendedName>
        <fullName evidence="1">DUF8009 domain-containing protein</fullName>
    </recommendedName>
</protein>
<dbReference type="RefSeq" id="WP_066379534.1">
    <property type="nucleotide sequence ID" value="NZ_LTAZ01000002.1"/>
</dbReference>
<dbReference type="Pfam" id="PF26033">
    <property type="entry name" value="DUF8009"/>
    <property type="match status" value="1"/>
</dbReference>
<evidence type="ECO:0000259" key="1">
    <source>
        <dbReference type="Pfam" id="PF26033"/>
    </source>
</evidence>
<comment type="caution">
    <text evidence="2">The sequence shown here is derived from an EMBL/GenBank/DDBJ whole genome shotgun (WGS) entry which is preliminary data.</text>
</comment>
<gene>
    <name evidence="2" type="ORF">HAPAU_06700</name>
</gene>
<keyword evidence="3" id="KW-1185">Reference proteome</keyword>
<dbReference type="PATRIC" id="fig|1008153.3.peg.672"/>
<sequence length="141" mass="15624">MSSDARRIRSIAVTAEDAVSAYEAAERSAADPVLRVTPPFAGRMRARLHMPGDDSTETGSVHVPPKDLFDPELLPAYPEPADTEAEIRTDPDLDYSTELHHDRHVERVREWRAAARGAFVESIGIDTRDGRHRIGVKILGD</sequence>
<accession>A0A151AHS6</accession>
<name>A0A151AHS6_9EURY</name>
<dbReference type="Proteomes" id="UP000075321">
    <property type="component" value="Unassembled WGS sequence"/>
</dbReference>